<dbReference type="SUPFAM" id="SSF54593">
    <property type="entry name" value="Glyoxalase/Bleomycin resistance protein/Dihydroxybiphenyl dioxygenase"/>
    <property type="match status" value="1"/>
</dbReference>
<comment type="caution">
    <text evidence="2">The sequence shown here is derived from an EMBL/GenBank/DDBJ whole genome shotgun (WGS) entry which is preliminary data.</text>
</comment>
<proteinExistence type="predicted"/>
<dbReference type="RefSeq" id="WP_188940983.1">
    <property type="nucleotide sequence ID" value="NZ_BMNA01000003.1"/>
</dbReference>
<dbReference type="Pfam" id="PF00903">
    <property type="entry name" value="Glyoxalase"/>
    <property type="match status" value="1"/>
</dbReference>
<name>A0A917STV0_9ACTN</name>
<evidence type="ECO:0000259" key="1">
    <source>
        <dbReference type="PROSITE" id="PS51819"/>
    </source>
</evidence>
<keyword evidence="3" id="KW-1185">Reference proteome</keyword>
<accession>A0A917STV0</accession>
<organism evidence="2 3">
    <name type="scientific">Nakamurella endophytica</name>
    <dbReference type="NCBI Taxonomy" id="1748367"/>
    <lineage>
        <taxon>Bacteria</taxon>
        <taxon>Bacillati</taxon>
        <taxon>Actinomycetota</taxon>
        <taxon>Actinomycetes</taxon>
        <taxon>Nakamurellales</taxon>
        <taxon>Nakamurellaceae</taxon>
        <taxon>Nakamurella</taxon>
    </lineage>
</organism>
<reference evidence="2" key="2">
    <citation type="submission" date="2020-09" db="EMBL/GenBank/DDBJ databases">
        <authorList>
            <person name="Sun Q."/>
            <person name="Zhou Y."/>
        </authorList>
    </citation>
    <scope>NUCLEOTIDE SEQUENCE</scope>
    <source>
        <strain evidence="2">CGMCC 4.7308</strain>
    </source>
</reference>
<dbReference type="PANTHER" id="PTHR36503:SF2">
    <property type="entry name" value="BLR2408 PROTEIN"/>
    <property type="match status" value="1"/>
</dbReference>
<dbReference type="PANTHER" id="PTHR36503">
    <property type="entry name" value="BLR2520 PROTEIN"/>
    <property type="match status" value="1"/>
</dbReference>
<evidence type="ECO:0000313" key="3">
    <source>
        <dbReference type="Proteomes" id="UP000655208"/>
    </source>
</evidence>
<dbReference type="InterPro" id="IPR004360">
    <property type="entry name" value="Glyas_Fos-R_dOase_dom"/>
</dbReference>
<dbReference type="InterPro" id="IPR037523">
    <property type="entry name" value="VOC_core"/>
</dbReference>
<dbReference type="EMBL" id="BMNA01000003">
    <property type="protein sequence ID" value="GGL96741.1"/>
    <property type="molecule type" value="Genomic_DNA"/>
</dbReference>
<dbReference type="AlphaFoldDB" id="A0A917STV0"/>
<sequence>MHPQLHFLTLSTPDLDAARRFYRDGLGWTPTVDVPGEVLFFQVAPGLLLGLFESRSFDRDLGGPDTTGAETTGPDTAGTAAAARTGGVSGVTLAHNVDSREAVDRTVADLVAAGATVHTPPQDGAFGGIYHAHVADPNGVLWEIAHNPTWHVAADGTVQLS</sequence>
<feature type="domain" description="VOC" evidence="1">
    <location>
        <begin position="4"/>
        <end position="147"/>
    </location>
</feature>
<reference evidence="2" key="1">
    <citation type="journal article" date="2014" name="Int. J. Syst. Evol. Microbiol.">
        <title>Complete genome sequence of Corynebacterium casei LMG S-19264T (=DSM 44701T), isolated from a smear-ripened cheese.</title>
        <authorList>
            <consortium name="US DOE Joint Genome Institute (JGI-PGF)"/>
            <person name="Walter F."/>
            <person name="Albersmeier A."/>
            <person name="Kalinowski J."/>
            <person name="Ruckert C."/>
        </authorList>
    </citation>
    <scope>NUCLEOTIDE SEQUENCE</scope>
    <source>
        <strain evidence="2">CGMCC 4.7308</strain>
    </source>
</reference>
<evidence type="ECO:0000313" key="2">
    <source>
        <dbReference type="EMBL" id="GGL96741.1"/>
    </source>
</evidence>
<gene>
    <name evidence="2" type="ORF">GCM10011594_15610</name>
</gene>
<dbReference type="Proteomes" id="UP000655208">
    <property type="component" value="Unassembled WGS sequence"/>
</dbReference>
<dbReference type="PROSITE" id="PS51819">
    <property type="entry name" value="VOC"/>
    <property type="match status" value="1"/>
</dbReference>
<protein>
    <submittedName>
        <fullName evidence="2">Glyoxalase/bleomycin resistance protein</fullName>
    </submittedName>
</protein>
<dbReference type="InterPro" id="IPR029068">
    <property type="entry name" value="Glyas_Bleomycin-R_OHBP_Dase"/>
</dbReference>
<dbReference type="Gene3D" id="3.10.180.10">
    <property type="entry name" value="2,3-Dihydroxybiphenyl 1,2-Dioxygenase, domain 1"/>
    <property type="match status" value="1"/>
</dbReference>